<dbReference type="Gene3D" id="1.25.40.10">
    <property type="entry name" value="Tetratricopeptide repeat domain"/>
    <property type="match status" value="2"/>
</dbReference>
<evidence type="ECO:0000256" key="1">
    <source>
        <dbReference type="ARBA" id="ARBA00008987"/>
    </source>
</evidence>
<keyword evidence="5" id="KW-0676">Redox-active center</keyword>
<dbReference type="SUPFAM" id="SSF48452">
    <property type="entry name" value="TPR-like"/>
    <property type="match status" value="1"/>
</dbReference>
<evidence type="ECO:0000256" key="5">
    <source>
        <dbReference type="ARBA" id="ARBA00023284"/>
    </source>
</evidence>
<keyword evidence="2" id="KW-0813">Transport</keyword>
<sequence length="270" mass="30775">MAYEISDFQKEVIEHSFKLPVLVDFWAEWCGPCRMLAPTLERLAEKHKGKWALAKVNTDVHQHVAEQYSISSIPAVKLFVGGDVVDEFVGALPESQIELWLKKAIPSKNRGQVKAAAQLFEKGKMAEAQKILEPILKEEPDNTEATVVLAQTVLYTNPKKAQEIVRNIEADSEFYQQAESIREFGRLFEIAEDIDTLPNGIGKKDYVAAINSLKKHDFDSALQKFVEVIRNDRYYDDDGARKACIAIFKYLGETHDITMKHRKIFNRALY</sequence>
<dbReference type="GO" id="GO:0005737">
    <property type="term" value="C:cytoplasm"/>
    <property type="evidence" value="ECO:0007669"/>
    <property type="project" value="TreeGrafter"/>
</dbReference>
<proteinExistence type="inferred from homology"/>
<dbReference type="GO" id="GO:0015035">
    <property type="term" value="F:protein-disulfide reductase activity"/>
    <property type="evidence" value="ECO:0007669"/>
    <property type="project" value="UniProtKB-UniRule"/>
</dbReference>
<accession>B3QRW6</accession>
<comment type="similarity">
    <text evidence="1">Belongs to the thioredoxin family.</text>
</comment>
<dbReference type="AlphaFoldDB" id="B3QRW6"/>
<dbReference type="InterPro" id="IPR036249">
    <property type="entry name" value="Thioredoxin-like_sf"/>
</dbReference>
<evidence type="ECO:0000256" key="2">
    <source>
        <dbReference type="ARBA" id="ARBA00022448"/>
    </source>
</evidence>
<evidence type="ECO:0000256" key="3">
    <source>
        <dbReference type="ARBA" id="ARBA00022982"/>
    </source>
</evidence>
<evidence type="ECO:0000256" key="6">
    <source>
        <dbReference type="NCBIfam" id="TIGR01068"/>
    </source>
</evidence>
<protein>
    <recommendedName>
        <fullName evidence="6">Thioredoxin</fullName>
    </recommendedName>
</protein>
<feature type="domain" description="Thioredoxin" evidence="7">
    <location>
        <begin position="1"/>
        <end position="106"/>
    </location>
</feature>
<dbReference type="NCBIfam" id="TIGR01068">
    <property type="entry name" value="thioredoxin"/>
    <property type="match status" value="1"/>
</dbReference>
<keyword evidence="4" id="KW-1015">Disulfide bond</keyword>
<dbReference type="InterPro" id="IPR011990">
    <property type="entry name" value="TPR-like_helical_dom_sf"/>
</dbReference>
<evidence type="ECO:0000256" key="4">
    <source>
        <dbReference type="ARBA" id="ARBA00023157"/>
    </source>
</evidence>
<dbReference type="eggNOG" id="COG3118">
    <property type="taxonomic scope" value="Bacteria"/>
</dbReference>
<dbReference type="CDD" id="cd02956">
    <property type="entry name" value="ybbN"/>
    <property type="match status" value="1"/>
</dbReference>
<dbReference type="PROSITE" id="PS00194">
    <property type="entry name" value="THIOREDOXIN_1"/>
    <property type="match status" value="1"/>
</dbReference>
<dbReference type="STRING" id="517418.Ctha_1460"/>
<gene>
    <name evidence="8" type="ordered locus">Ctha_1460</name>
</gene>
<dbReference type="OrthoDB" id="9790390at2"/>
<dbReference type="Pfam" id="PF00085">
    <property type="entry name" value="Thioredoxin"/>
    <property type="match status" value="1"/>
</dbReference>
<dbReference type="Pfam" id="PF14561">
    <property type="entry name" value="TPR_20"/>
    <property type="match status" value="1"/>
</dbReference>
<dbReference type="GO" id="GO:0006950">
    <property type="term" value="P:response to stress"/>
    <property type="evidence" value="ECO:0007669"/>
    <property type="project" value="UniProtKB-ARBA"/>
</dbReference>
<dbReference type="InterPro" id="IPR017937">
    <property type="entry name" value="Thioredoxin_CS"/>
</dbReference>
<dbReference type="HOGENOM" id="CLU_046120_1_1_10"/>
<dbReference type="InterPro" id="IPR005746">
    <property type="entry name" value="Thioredoxin"/>
</dbReference>
<dbReference type="Proteomes" id="UP000001208">
    <property type="component" value="Chromosome"/>
</dbReference>
<evidence type="ECO:0000313" key="8">
    <source>
        <dbReference type="EMBL" id="ACF13919.1"/>
    </source>
</evidence>
<keyword evidence="9" id="KW-1185">Reference proteome</keyword>
<keyword evidence="3" id="KW-0249">Electron transport</keyword>
<dbReference type="PROSITE" id="PS51352">
    <property type="entry name" value="THIOREDOXIN_2"/>
    <property type="match status" value="1"/>
</dbReference>
<dbReference type="PANTHER" id="PTHR45663:SF11">
    <property type="entry name" value="GEO12009P1"/>
    <property type="match status" value="1"/>
</dbReference>
<dbReference type="InterPro" id="IPR013766">
    <property type="entry name" value="Thioredoxin_domain"/>
</dbReference>
<dbReference type="EMBL" id="CP001100">
    <property type="protein sequence ID" value="ACF13919.1"/>
    <property type="molecule type" value="Genomic_DNA"/>
</dbReference>
<dbReference type="PRINTS" id="PR00421">
    <property type="entry name" value="THIOREDOXIN"/>
</dbReference>
<reference evidence="8 9" key="1">
    <citation type="submission" date="2008-06" db="EMBL/GenBank/DDBJ databases">
        <title>Complete sequence of Chloroherpeton thalassium ATCC 35110.</title>
        <authorList>
            <consortium name="US DOE Joint Genome Institute"/>
            <person name="Lucas S."/>
            <person name="Copeland A."/>
            <person name="Lapidus A."/>
            <person name="Glavina del Rio T."/>
            <person name="Dalin E."/>
            <person name="Tice H."/>
            <person name="Bruce D."/>
            <person name="Goodwin L."/>
            <person name="Pitluck S."/>
            <person name="Schmutz J."/>
            <person name="Larimer F."/>
            <person name="Land M."/>
            <person name="Hauser L."/>
            <person name="Kyrpides N."/>
            <person name="Mikhailova N."/>
            <person name="Liu Z."/>
            <person name="Li T."/>
            <person name="Zhao F."/>
            <person name="Overmann J."/>
            <person name="Bryant D.A."/>
            <person name="Richardson P."/>
        </authorList>
    </citation>
    <scope>NUCLEOTIDE SEQUENCE [LARGE SCALE GENOMIC DNA]</scope>
    <source>
        <strain evidence="9">ATCC 35110 / GB-78</strain>
    </source>
</reference>
<dbReference type="PANTHER" id="PTHR45663">
    <property type="entry name" value="GEO12009P1"/>
    <property type="match status" value="1"/>
</dbReference>
<organism evidence="8 9">
    <name type="scientific">Chloroherpeton thalassium (strain ATCC 35110 / GB-78)</name>
    <dbReference type="NCBI Taxonomy" id="517418"/>
    <lineage>
        <taxon>Bacteria</taxon>
        <taxon>Pseudomonadati</taxon>
        <taxon>Chlorobiota</taxon>
        <taxon>Chlorobiia</taxon>
        <taxon>Chlorobiales</taxon>
        <taxon>Chloroherpetonaceae</taxon>
        <taxon>Chloroherpeton</taxon>
    </lineage>
</organism>
<dbReference type="SUPFAM" id="SSF52833">
    <property type="entry name" value="Thioredoxin-like"/>
    <property type="match status" value="1"/>
</dbReference>
<dbReference type="RefSeq" id="WP_012500003.1">
    <property type="nucleotide sequence ID" value="NC_011026.1"/>
</dbReference>
<evidence type="ECO:0000259" key="7">
    <source>
        <dbReference type="PROSITE" id="PS51352"/>
    </source>
</evidence>
<dbReference type="Gene3D" id="3.40.30.10">
    <property type="entry name" value="Glutaredoxin"/>
    <property type="match status" value="1"/>
</dbReference>
<dbReference type="FunFam" id="3.40.30.10:FF:000001">
    <property type="entry name" value="Thioredoxin"/>
    <property type="match status" value="1"/>
</dbReference>
<dbReference type="KEGG" id="cts:Ctha_1460"/>
<evidence type="ECO:0000313" key="9">
    <source>
        <dbReference type="Proteomes" id="UP000001208"/>
    </source>
</evidence>
<name>B3QRW6_CHLT3</name>